<dbReference type="Proteomes" id="UP000238479">
    <property type="component" value="Chromosome 3"/>
</dbReference>
<name>A0A2P6REG8_ROSCH</name>
<proteinExistence type="predicted"/>
<dbReference type="AlphaFoldDB" id="A0A2P6REG8"/>
<evidence type="ECO:0000313" key="3">
    <source>
        <dbReference type="Proteomes" id="UP000238479"/>
    </source>
</evidence>
<keyword evidence="3" id="KW-1185">Reference proteome</keyword>
<reference evidence="2 3" key="1">
    <citation type="journal article" date="2018" name="Nat. Genet.">
        <title>The Rosa genome provides new insights in the design of modern roses.</title>
        <authorList>
            <person name="Bendahmane M."/>
        </authorList>
    </citation>
    <scope>NUCLEOTIDE SEQUENCE [LARGE SCALE GENOMIC DNA]</scope>
    <source>
        <strain evidence="3">cv. Old Blush</strain>
    </source>
</reference>
<sequence>MKLCRSTQLLILWVVFTKKVLQSMNSKPDMTRNNMMKWSDPKVGSVKII</sequence>
<evidence type="ECO:0000256" key="1">
    <source>
        <dbReference type="SAM" id="SignalP"/>
    </source>
</evidence>
<gene>
    <name evidence="2" type="ORF">RchiOBHm_Chr3g0483431</name>
</gene>
<comment type="caution">
    <text evidence="2">The sequence shown here is derived from an EMBL/GenBank/DDBJ whole genome shotgun (WGS) entry which is preliminary data.</text>
</comment>
<keyword evidence="1" id="KW-0732">Signal</keyword>
<feature type="chain" id="PRO_5015195582" evidence="1">
    <location>
        <begin position="23"/>
        <end position="49"/>
    </location>
</feature>
<evidence type="ECO:0000313" key="2">
    <source>
        <dbReference type="EMBL" id="PRQ44818.1"/>
    </source>
</evidence>
<accession>A0A2P6REG8</accession>
<protein>
    <submittedName>
        <fullName evidence="2">Uncharacterized protein</fullName>
    </submittedName>
</protein>
<feature type="signal peptide" evidence="1">
    <location>
        <begin position="1"/>
        <end position="22"/>
    </location>
</feature>
<dbReference type="Gramene" id="PRQ44818">
    <property type="protein sequence ID" value="PRQ44818"/>
    <property type="gene ID" value="RchiOBHm_Chr3g0483431"/>
</dbReference>
<organism evidence="2 3">
    <name type="scientific">Rosa chinensis</name>
    <name type="common">China rose</name>
    <dbReference type="NCBI Taxonomy" id="74649"/>
    <lineage>
        <taxon>Eukaryota</taxon>
        <taxon>Viridiplantae</taxon>
        <taxon>Streptophyta</taxon>
        <taxon>Embryophyta</taxon>
        <taxon>Tracheophyta</taxon>
        <taxon>Spermatophyta</taxon>
        <taxon>Magnoliopsida</taxon>
        <taxon>eudicotyledons</taxon>
        <taxon>Gunneridae</taxon>
        <taxon>Pentapetalae</taxon>
        <taxon>rosids</taxon>
        <taxon>fabids</taxon>
        <taxon>Rosales</taxon>
        <taxon>Rosaceae</taxon>
        <taxon>Rosoideae</taxon>
        <taxon>Rosoideae incertae sedis</taxon>
        <taxon>Rosa</taxon>
    </lineage>
</organism>
<dbReference type="EMBL" id="PDCK01000041">
    <property type="protein sequence ID" value="PRQ44818.1"/>
    <property type="molecule type" value="Genomic_DNA"/>
</dbReference>